<dbReference type="EMBL" id="WHNW01000005">
    <property type="protein sequence ID" value="MPV86266.1"/>
    <property type="molecule type" value="Genomic_DNA"/>
</dbReference>
<organism evidence="10 11">
    <name type="scientific">Ostreibacterium oceani</name>
    <dbReference type="NCBI Taxonomy" id="2654998"/>
    <lineage>
        <taxon>Bacteria</taxon>
        <taxon>Pseudomonadati</taxon>
        <taxon>Pseudomonadota</taxon>
        <taxon>Gammaproteobacteria</taxon>
        <taxon>Cardiobacteriales</taxon>
        <taxon>Ostreibacteriaceae</taxon>
        <taxon>Ostreibacterium</taxon>
    </lineage>
</organism>
<dbReference type="AlphaFoldDB" id="A0A6N7F326"/>
<dbReference type="FunCoup" id="A0A6N7F326">
    <property type="interactions" value="79"/>
</dbReference>
<dbReference type="PANTHER" id="PTHR37479:SF1">
    <property type="entry name" value="CELL DIVISION PROTEIN FTSL"/>
    <property type="match status" value="1"/>
</dbReference>
<evidence type="ECO:0000256" key="7">
    <source>
        <dbReference type="ARBA" id="ARBA00023306"/>
    </source>
</evidence>
<keyword evidence="11" id="KW-1185">Reference proteome</keyword>
<dbReference type="NCBIfam" id="TIGR02209">
    <property type="entry name" value="ftsL_broad"/>
    <property type="match status" value="1"/>
</dbReference>
<dbReference type="GO" id="GO:0032153">
    <property type="term" value="C:cell division site"/>
    <property type="evidence" value="ECO:0007669"/>
    <property type="project" value="UniProtKB-UniRule"/>
</dbReference>
<keyword evidence="3 8" id="KW-0132">Cell division</keyword>
<comment type="subunit">
    <text evidence="8">Part of a complex composed of FtsB, FtsL and FtsQ.</text>
</comment>
<evidence type="ECO:0000256" key="9">
    <source>
        <dbReference type="NCBIfam" id="TIGR02209"/>
    </source>
</evidence>
<evidence type="ECO:0000256" key="1">
    <source>
        <dbReference type="ARBA" id="ARBA00004401"/>
    </source>
</evidence>
<accession>A0A6N7F326</accession>
<evidence type="ECO:0000256" key="6">
    <source>
        <dbReference type="ARBA" id="ARBA00023136"/>
    </source>
</evidence>
<dbReference type="InterPro" id="IPR011922">
    <property type="entry name" value="Cell_div_FtsL"/>
</dbReference>
<evidence type="ECO:0000256" key="2">
    <source>
        <dbReference type="ARBA" id="ARBA00022475"/>
    </source>
</evidence>
<evidence type="ECO:0000256" key="3">
    <source>
        <dbReference type="ARBA" id="ARBA00022618"/>
    </source>
</evidence>
<comment type="function">
    <text evidence="8">Essential cell division protein. May link together the upstream cell division proteins, which are predominantly cytoplasmic, with the downstream cell division proteins, which are predominantly periplasmic.</text>
</comment>
<evidence type="ECO:0000313" key="10">
    <source>
        <dbReference type="EMBL" id="MPV86266.1"/>
    </source>
</evidence>
<comment type="subcellular location">
    <subcellularLocation>
        <location evidence="8">Cell inner membrane</location>
        <topology evidence="8">Single-pass type II membrane protein</topology>
    </subcellularLocation>
    <subcellularLocation>
        <location evidence="1">Cell membrane</location>
        <topology evidence="1">Single-pass type II membrane protein</topology>
    </subcellularLocation>
    <text evidence="8">Localizes to the division septum where it forms a ring structure.</text>
</comment>
<evidence type="ECO:0000313" key="11">
    <source>
        <dbReference type="Proteomes" id="UP000471298"/>
    </source>
</evidence>
<gene>
    <name evidence="8 10" type="primary">ftsL</name>
    <name evidence="10" type="ORF">GCU85_05925</name>
</gene>
<dbReference type="RefSeq" id="WP_152810265.1">
    <property type="nucleotide sequence ID" value="NZ_WHNW01000005.1"/>
</dbReference>
<evidence type="ECO:0000256" key="5">
    <source>
        <dbReference type="ARBA" id="ARBA00022989"/>
    </source>
</evidence>
<evidence type="ECO:0000256" key="8">
    <source>
        <dbReference type="HAMAP-Rule" id="MF_00910"/>
    </source>
</evidence>
<dbReference type="InParanoid" id="A0A6N7F326"/>
<keyword evidence="8" id="KW-0997">Cell inner membrane</keyword>
<reference evidence="10 11" key="1">
    <citation type="submission" date="2019-10" db="EMBL/GenBank/DDBJ databases">
        <title>Cardiobacteriales fam. a chemoheterotrophic member of the order Cardiobacteriales, and proposal of Cardiobacteriales fam. nov.</title>
        <authorList>
            <person name="Wang C."/>
        </authorList>
    </citation>
    <scope>NUCLEOTIDE SEQUENCE [LARGE SCALE GENOMIC DNA]</scope>
    <source>
        <strain evidence="10 11">ML27</strain>
    </source>
</reference>
<dbReference type="HAMAP" id="MF_00910">
    <property type="entry name" value="FtsL"/>
    <property type="match status" value="1"/>
</dbReference>
<keyword evidence="5 8" id="KW-1133">Transmembrane helix</keyword>
<dbReference type="PANTHER" id="PTHR37479">
    <property type="entry name" value="CELL DIVISION PROTEIN FTSL"/>
    <property type="match status" value="1"/>
</dbReference>
<keyword evidence="6 8" id="KW-0472">Membrane</keyword>
<keyword evidence="4 8" id="KW-0812">Transmembrane</keyword>
<keyword evidence="2 8" id="KW-1003">Cell membrane</keyword>
<proteinExistence type="inferred from homology"/>
<evidence type="ECO:0000256" key="4">
    <source>
        <dbReference type="ARBA" id="ARBA00022692"/>
    </source>
</evidence>
<dbReference type="GO" id="GO:0043093">
    <property type="term" value="P:FtsZ-dependent cytokinesis"/>
    <property type="evidence" value="ECO:0007669"/>
    <property type="project" value="UniProtKB-UniRule"/>
</dbReference>
<sequence>MRILLMLGGLVFTLAVGAVQVAESGYQAKRLMSQIQSVKSERDQMRLQWSQLVLEESTLTDEAIIYQVAEKRLGMALPTAQQVVYRVE</sequence>
<keyword evidence="7 8" id="KW-0131">Cell cycle</keyword>
<comment type="caution">
    <text evidence="10">The sequence shown here is derived from an EMBL/GenBank/DDBJ whole genome shotgun (WGS) entry which is preliminary data.</text>
</comment>
<name>A0A6N7F326_9GAMM</name>
<dbReference type="Proteomes" id="UP000471298">
    <property type="component" value="Unassembled WGS sequence"/>
</dbReference>
<comment type="similarity">
    <text evidence="8">Belongs to the FtsL family.</text>
</comment>
<dbReference type="GO" id="GO:0005886">
    <property type="term" value="C:plasma membrane"/>
    <property type="evidence" value="ECO:0007669"/>
    <property type="project" value="UniProtKB-SubCell"/>
</dbReference>
<dbReference type="Pfam" id="PF04999">
    <property type="entry name" value="FtsL"/>
    <property type="match status" value="1"/>
</dbReference>
<protein>
    <recommendedName>
        <fullName evidence="8 9">Cell division protein FtsL</fullName>
    </recommendedName>
</protein>